<reference evidence="4" key="1">
    <citation type="submission" date="2016-05" db="EMBL/GenBank/DDBJ databases">
        <authorList>
            <person name="Naeem Raeece"/>
        </authorList>
    </citation>
    <scope>NUCLEOTIDE SEQUENCE [LARGE SCALE GENOMIC DNA]</scope>
</reference>
<proteinExistence type="predicted"/>
<gene>
    <name evidence="3" type="ORF">POVWA1_071930</name>
</gene>
<dbReference type="AlphaFoldDB" id="A0A1A9AI23"/>
<dbReference type="Proteomes" id="UP000078555">
    <property type="component" value="Unassembled WGS sequence"/>
</dbReference>
<dbReference type="Pfam" id="PF05795">
    <property type="entry name" value="Plasmodium_Vir"/>
    <property type="match status" value="1"/>
</dbReference>
<keyword evidence="2" id="KW-0812">Transmembrane</keyword>
<feature type="compositionally biased region" description="Basic and acidic residues" evidence="1">
    <location>
        <begin position="52"/>
        <end position="74"/>
    </location>
</feature>
<keyword evidence="2" id="KW-0472">Membrane</keyword>
<evidence type="ECO:0000313" key="4">
    <source>
        <dbReference type="Proteomes" id="UP000078555"/>
    </source>
</evidence>
<dbReference type="InterPro" id="IPR008780">
    <property type="entry name" value="Plasmodium_Vir"/>
</dbReference>
<protein>
    <submittedName>
        <fullName evidence="3">PIR Superfamily Protein</fullName>
    </submittedName>
</protein>
<keyword evidence="4" id="KW-1185">Reference proteome</keyword>
<feature type="transmembrane region" description="Helical" evidence="2">
    <location>
        <begin position="81"/>
        <end position="103"/>
    </location>
</feature>
<accession>A0A1A9AI23</accession>
<name>A0A1A9AI23_PLAOA</name>
<sequence length="151" mass="17946">MYVKVCNSNNPSPFCNELKKFKEQYNRDMKSEHDCKELKKKILLFPGEVHTEGQLERRDEASPAPRMEELRGEGASEPNSIHYSIIIPVSIILLVPFLFLIFYKFTPLGSFLSPWIREKKKQWYNNYEHDDHLLHDTENEEIDLQNTRYNI</sequence>
<dbReference type="EMBL" id="FLRD01000862">
    <property type="protein sequence ID" value="SBT55745.1"/>
    <property type="molecule type" value="Genomic_DNA"/>
</dbReference>
<evidence type="ECO:0000256" key="2">
    <source>
        <dbReference type="SAM" id="Phobius"/>
    </source>
</evidence>
<feature type="region of interest" description="Disordered" evidence="1">
    <location>
        <begin position="52"/>
        <end position="75"/>
    </location>
</feature>
<organism evidence="3 4">
    <name type="scientific">Plasmodium ovale wallikeri</name>
    <dbReference type="NCBI Taxonomy" id="864142"/>
    <lineage>
        <taxon>Eukaryota</taxon>
        <taxon>Sar</taxon>
        <taxon>Alveolata</taxon>
        <taxon>Apicomplexa</taxon>
        <taxon>Aconoidasida</taxon>
        <taxon>Haemosporida</taxon>
        <taxon>Plasmodiidae</taxon>
        <taxon>Plasmodium</taxon>
        <taxon>Plasmodium (Plasmodium)</taxon>
    </lineage>
</organism>
<evidence type="ECO:0000313" key="3">
    <source>
        <dbReference type="EMBL" id="SBT55745.1"/>
    </source>
</evidence>
<evidence type="ECO:0000256" key="1">
    <source>
        <dbReference type="SAM" id="MobiDB-lite"/>
    </source>
</evidence>
<keyword evidence="2" id="KW-1133">Transmembrane helix</keyword>